<sequence>MAWMLANGYEIPGTLVVDHLCEVKWCVNGYRHLEVVTFGGNTSRQRRRSPEDCRTATSFEPPWEDRWYPFGRRLYAEDGERLA</sequence>
<dbReference type="InterPro" id="IPR003615">
    <property type="entry name" value="HNH_nuc"/>
</dbReference>
<dbReference type="GO" id="GO:0004519">
    <property type="term" value="F:endonuclease activity"/>
    <property type="evidence" value="ECO:0007669"/>
    <property type="project" value="UniProtKB-KW"/>
</dbReference>
<accession>A0ABT9IB32</accession>
<evidence type="ECO:0000259" key="1">
    <source>
        <dbReference type="Pfam" id="PF13392"/>
    </source>
</evidence>
<gene>
    <name evidence="2" type="ORF">QOZ88_06690</name>
</gene>
<feature type="domain" description="HNH nuclease" evidence="1">
    <location>
        <begin position="2"/>
        <end position="37"/>
    </location>
</feature>
<keyword evidence="3" id="KW-1185">Reference proteome</keyword>
<keyword evidence="2" id="KW-0378">Hydrolase</keyword>
<keyword evidence="2" id="KW-0255">Endonuclease</keyword>
<organism evidence="2 3">
    <name type="scientific">Blastococcus carthaginiensis</name>
    <dbReference type="NCBI Taxonomy" id="3050034"/>
    <lineage>
        <taxon>Bacteria</taxon>
        <taxon>Bacillati</taxon>
        <taxon>Actinomycetota</taxon>
        <taxon>Actinomycetes</taxon>
        <taxon>Geodermatophilales</taxon>
        <taxon>Geodermatophilaceae</taxon>
        <taxon>Blastococcus</taxon>
    </lineage>
</organism>
<reference evidence="3" key="1">
    <citation type="submission" date="2023-05" db="EMBL/GenBank/DDBJ databases">
        <title>Draft genome of Pseudofrankia sp. BMG5.37.</title>
        <authorList>
            <person name="Gtari M."/>
            <person name="Ghodhbane F."/>
            <person name="Sbissi I."/>
        </authorList>
    </citation>
    <scope>NUCLEOTIDE SEQUENCE [LARGE SCALE GENOMIC DNA]</scope>
    <source>
        <strain evidence="3">BMG 814</strain>
    </source>
</reference>
<protein>
    <submittedName>
        <fullName evidence="2">HNH endonuclease</fullName>
    </submittedName>
</protein>
<dbReference type="SUPFAM" id="SSF54060">
    <property type="entry name" value="His-Me finger endonucleases"/>
    <property type="match status" value="1"/>
</dbReference>
<evidence type="ECO:0000313" key="2">
    <source>
        <dbReference type="EMBL" id="MDP5182320.1"/>
    </source>
</evidence>
<dbReference type="RefSeq" id="WP_305999014.1">
    <property type="nucleotide sequence ID" value="NZ_JASNFN010000004.1"/>
</dbReference>
<proteinExistence type="predicted"/>
<dbReference type="Pfam" id="PF13392">
    <property type="entry name" value="HNH_3"/>
    <property type="match status" value="1"/>
</dbReference>
<dbReference type="EMBL" id="JASNFN010000004">
    <property type="protein sequence ID" value="MDP5182320.1"/>
    <property type="molecule type" value="Genomic_DNA"/>
</dbReference>
<keyword evidence="2" id="KW-0540">Nuclease</keyword>
<dbReference type="InterPro" id="IPR044925">
    <property type="entry name" value="His-Me_finger_sf"/>
</dbReference>
<dbReference type="Proteomes" id="UP001233673">
    <property type="component" value="Unassembled WGS sequence"/>
</dbReference>
<name>A0ABT9IB32_9ACTN</name>
<evidence type="ECO:0000313" key="3">
    <source>
        <dbReference type="Proteomes" id="UP001233673"/>
    </source>
</evidence>
<comment type="caution">
    <text evidence="2">The sequence shown here is derived from an EMBL/GenBank/DDBJ whole genome shotgun (WGS) entry which is preliminary data.</text>
</comment>